<dbReference type="RefSeq" id="WP_269602384.1">
    <property type="nucleotide sequence ID" value="NZ_JAPWIJ010000002.1"/>
</dbReference>
<proteinExistence type="predicted"/>
<reference evidence="2" key="1">
    <citation type="submission" date="2022-12" db="EMBL/GenBank/DDBJ databases">
        <authorList>
            <person name="Krivoruchko A.V."/>
            <person name="Elkin A."/>
        </authorList>
    </citation>
    <scope>NUCLEOTIDE SEQUENCE</scope>
    <source>
        <strain evidence="2">IEGM 1391</strain>
    </source>
</reference>
<comment type="caution">
    <text evidence="2">The sequence shown here is derived from an EMBL/GenBank/DDBJ whole genome shotgun (WGS) entry which is preliminary data.</text>
</comment>
<evidence type="ECO:0000256" key="1">
    <source>
        <dbReference type="SAM" id="MobiDB-lite"/>
    </source>
</evidence>
<feature type="compositionally biased region" description="Polar residues" evidence="1">
    <location>
        <begin position="1"/>
        <end position="13"/>
    </location>
</feature>
<evidence type="ECO:0000313" key="2">
    <source>
        <dbReference type="EMBL" id="MCZ4517734.1"/>
    </source>
</evidence>
<dbReference type="Proteomes" id="UP001081071">
    <property type="component" value="Unassembled WGS sequence"/>
</dbReference>
<keyword evidence="3" id="KW-1185">Reference proteome</keyword>
<protein>
    <recommendedName>
        <fullName evidence="4">Protein kinase</fullName>
    </recommendedName>
</protein>
<organism evidence="2 3">
    <name type="scientific">Rhodococcus ruber</name>
    <dbReference type="NCBI Taxonomy" id="1830"/>
    <lineage>
        <taxon>Bacteria</taxon>
        <taxon>Bacillati</taxon>
        <taxon>Actinomycetota</taxon>
        <taxon>Actinomycetes</taxon>
        <taxon>Mycobacteriales</taxon>
        <taxon>Nocardiaceae</taxon>
        <taxon>Rhodococcus</taxon>
    </lineage>
</organism>
<gene>
    <name evidence="2" type="ORF">O4220_04335</name>
</gene>
<dbReference type="Pfam" id="PF20550">
    <property type="entry name" value="DUF6764"/>
    <property type="match status" value="1"/>
</dbReference>
<evidence type="ECO:0000313" key="3">
    <source>
        <dbReference type="Proteomes" id="UP001081071"/>
    </source>
</evidence>
<accession>A0ABT4M9V0</accession>
<dbReference type="InterPro" id="IPR046652">
    <property type="entry name" value="DUF6764"/>
</dbReference>
<sequence length="190" mass="17733">MSGSRVPSNNGPATITLGAPVPTHRSREAFTMFHIKRILGGAAALGFACTFAALVPGTASAAPVACTTAPGGGDIAALVEGSQCDSSADGASAAAGFGLEGWGSAEAMNNAAALALGLNGGTAVSNGSFGGAPAAIAFGPGAVAQNTAAGLGLSIAVAAPGSTITLTPDGAVCNGAGIAGSFTTLQGCIG</sequence>
<evidence type="ECO:0008006" key="4">
    <source>
        <dbReference type="Google" id="ProtNLM"/>
    </source>
</evidence>
<name>A0ABT4M9V0_9NOCA</name>
<dbReference type="EMBL" id="JAPWIJ010000002">
    <property type="protein sequence ID" value="MCZ4517734.1"/>
    <property type="molecule type" value="Genomic_DNA"/>
</dbReference>
<feature type="region of interest" description="Disordered" evidence="1">
    <location>
        <begin position="1"/>
        <end position="20"/>
    </location>
</feature>